<evidence type="ECO:0000313" key="2">
    <source>
        <dbReference type="Proteomes" id="UP001501116"/>
    </source>
</evidence>
<comment type="caution">
    <text evidence="1">The sequence shown here is derived from an EMBL/GenBank/DDBJ whole genome shotgun (WGS) entry which is preliminary data.</text>
</comment>
<proteinExistence type="predicted"/>
<accession>A0ABN2R9E6</accession>
<reference evidence="1 2" key="1">
    <citation type="journal article" date="2019" name="Int. J. Syst. Evol. Microbiol.">
        <title>The Global Catalogue of Microorganisms (GCM) 10K type strain sequencing project: providing services to taxonomists for standard genome sequencing and annotation.</title>
        <authorList>
            <consortium name="The Broad Institute Genomics Platform"/>
            <consortium name="The Broad Institute Genome Sequencing Center for Infectious Disease"/>
            <person name="Wu L."/>
            <person name="Ma J."/>
        </authorList>
    </citation>
    <scope>NUCLEOTIDE SEQUENCE [LARGE SCALE GENOMIC DNA]</scope>
    <source>
        <strain evidence="1 2">JCM 14545</strain>
    </source>
</reference>
<dbReference type="RefSeq" id="WP_344421198.1">
    <property type="nucleotide sequence ID" value="NZ_BAAANN010000016.1"/>
</dbReference>
<keyword evidence="2" id="KW-1185">Reference proteome</keyword>
<gene>
    <name evidence="1" type="ORF">GCM10009754_42090</name>
</gene>
<name>A0ABN2R9E6_9PSEU</name>
<sequence>MAAPDDPLTGDGSEAGQWSLYWANGRDGALLPPVTGDFADGEGWFCGGDGATWEPNPGHGLHPRRLRNSA</sequence>
<evidence type="ECO:0000313" key="1">
    <source>
        <dbReference type="EMBL" id="GAA1965535.1"/>
    </source>
</evidence>
<dbReference type="Proteomes" id="UP001501116">
    <property type="component" value="Unassembled WGS sequence"/>
</dbReference>
<organism evidence="1 2">
    <name type="scientific">Amycolatopsis minnesotensis</name>
    <dbReference type="NCBI Taxonomy" id="337894"/>
    <lineage>
        <taxon>Bacteria</taxon>
        <taxon>Bacillati</taxon>
        <taxon>Actinomycetota</taxon>
        <taxon>Actinomycetes</taxon>
        <taxon>Pseudonocardiales</taxon>
        <taxon>Pseudonocardiaceae</taxon>
        <taxon>Amycolatopsis</taxon>
    </lineage>
</organism>
<dbReference type="EMBL" id="BAAANN010000016">
    <property type="protein sequence ID" value="GAA1965535.1"/>
    <property type="molecule type" value="Genomic_DNA"/>
</dbReference>
<protein>
    <submittedName>
        <fullName evidence="1">Uncharacterized protein</fullName>
    </submittedName>
</protein>